<keyword evidence="14" id="KW-1185">Reference proteome</keyword>
<evidence type="ECO:0000256" key="1">
    <source>
        <dbReference type="ARBA" id="ARBA00004443"/>
    </source>
</evidence>
<evidence type="ECO:0000256" key="6">
    <source>
        <dbReference type="ARBA" id="ARBA00022982"/>
    </source>
</evidence>
<gene>
    <name evidence="13" type="primary">QCR2_2</name>
    <name evidence="13" type="ORF">OHK93_007274</name>
</gene>
<keyword evidence="7" id="KW-0496">Mitochondrion</keyword>
<proteinExistence type="inferred from homology"/>
<comment type="subcellular location">
    <subcellularLocation>
        <location evidence="1">Mitochondrion inner membrane</location>
        <topology evidence="1">Peripheral membrane protein</topology>
        <orientation evidence="1">Matrix side</orientation>
    </subcellularLocation>
</comment>
<dbReference type="SUPFAM" id="SSF63411">
    <property type="entry name" value="LuxS/MPP-like metallohydrolase"/>
    <property type="match status" value="1"/>
</dbReference>
<keyword evidence="5" id="KW-0809">Transit peptide</keyword>
<dbReference type="InterPro" id="IPR011765">
    <property type="entry name" value="Pept_M16_N"/>
</dbReference>
<evidence type="ECO:0000256" key="5">
    <source>
        <dbReference type="ARBA" id="ARBA00022946"/>
    </source>
</evidence>
<accession>A0AA43QPE8</accession>
<reference evidence="13" key="1">
    <citation type="journal article" date="2023" name="Genome Biol. Evol.">
        <title>First Whole Genome Sequence and Flow Cytometry Genome Size Data for the Lichen-Forming Fungus Ramalina farinacea (Ascomycota).</title>
        <authorList>
            <person name="Llewellyn T."/>
            <person name="Mian S."/>
            <person name="Hill R."/>
            <person name="Leitch I.J."/>
            <person name="Gaya E."/>
        </authorList>
    </citation>
    <scope>NUCLEOTIDE SEQUENCE</scope>
    <source>
        <strain evidence="13">LIQ254RAFAR</strain>
    </source>
</reference>
<evidence type="ECO:0000256" key="7">
    <source>
        <dbReference type="ARBA" id="ARBA00023128"/>
    </source>
</evidence>
<dbReference type="InterPro" id="IPR050361">
    <property type="entry name" value="MPP/UQCRC_Complex"/>
</dbReference>
<dbReference type="GO" id="GO:0005743">
    <property type="term" value="C:mitochondrial inner membrane"/>
    <property type="evidence" value="ECO:0007669"/>
    <property type="project" value="UniProtKB-SubCell"/>
</dbReference>
<dbReference type="PANTHER" id="PTHR11851">
    <property type="entry name" value="METALLOPROTEASE"/>
    <property type="match status" value="1"/>
</dbReference>
<keyword evidence="3" id="KW-0679">Respiratory chain</keyword>
<protein>
    <recommendedName>
        <fullName evidence="10">Cytochrome b-c1 complex subunit 2, mitochondrial</fullName>
    </recommendedName>
    <alternativeName>
        <fullName evidence="11">Core protein II</fullName>
    </alternativeName>
</protein>
<keyword evidence="6" id="KW-0249">Electron transport</keyword>
<feature type="domain" description="Peptidase M16 N-terminal" evidence="12">
    <location>
        <begin position="109"/>
        <end position="202"/>
    </location>
</feature>
<organism evidence="13 14">
    <name type="scientific">Ramalina farinacea</name>
    <dbReference type="NCBI Taxonomy" id="258253"/>
    <lineage>
        <taxon>Eukaryota</taxon>
        <taxon>Fungi</taxon>
        <taxon>Dikarya</taxon>
        <taxon>Ascomycota</taxon>
        <taxon>Pezizomycotina</taxon>
        <taxon>Lecanoromycetes</taxon>
        <taxon>OSLEUM clade</taxon>
        <taxon>Lecanoromycetidae</taxon>
        <taxon>Lecanorales</taxon>
        <taxon>Lecanorineae</taxon>
        <taxon>Ramalinaceae</taxon>
        <taxon>Ramalina</taxon>
    </lineage>
</organism>
<comment type="similarity">
    <text evidence="9">Belongs to the peptidase M16 family. UQCRC2/QCR2 subfamily.</text>
</comment>
<dbReference type="InterPro" id="IPR011249">
    <property type="entry name" value="Metalloenz_LuxS/M16"/>
</dbReference>
<evidence type="ECO:0000313" key="14">
    <source>
        <dbReference type="Proteomes" id="UP001161017"/>
    </source>
</evidence>
<evidence type="ECO:0000256" key="2">
    <source>
        <dbReference type="ARBA" id="ARBA00022448"/>
    </source>
</evidence>
<name>A0AA43QPE8_9LECA</name>
<evidence type="ECO:0000256" key="4">
    <source>
        <dbReference type="ARBA" id="ARBA00022792"/>
    </source>
</evidence>
<evidence type="ECO:0000256" key="10">
    <source>
        <dbReference type="ARBA" id="ARBA00040751"/>
    </source>
</evidence>
<dbReference type="GO" id="GO:0046872">
    <property type="term" value="F:metal ion binding"/>
    <property type="evidence" value="ECO:0007669"/>
    <property type="project" value="InterPro"/>
</dbReference>
<comment type="caution">
    <text evidence="13">The sequence shown here is derived from an EMBL/GenBank/DDBJ whole genome shotgun (WGS) entry which is preliminary data.</text>
</comment>
<evidence type="ECO:0000256" key="9">
    <source>
        <dbReference type="ARBA" id="ARBA00038146"/>
    </source>
</evidence>
<dbReference type="Gene3D" id="3.30.830.10">
    <property type="entry name" value="Metalloenzyme, LuxS/M16 peptidase-like"/>
    <property type="match status" value="1"/>
</dbReference>
<keyword evidence="4" id="KW-0999">Mitochondrion inner membrane</keyword>
<evidence type="ECO:0000313" key="13">
    <source>
        <dbReference type="EMBL" id="MDI1488000.1"/>
    </source>
</evidence>
<dbReference type="Proteomes" id="UP001161017">
    <property type="component" value="Unassembled WGS sequence"/>
</dbReference>
<dbReference type="EMBL" id="JAPUFD010000006">
    <property type="protein sequence ID" value="MDI1488000.1"/>
    <property type="molecule type" value="Genomic_DNA"/>
</dbReference>
<keyword evidence="8" id="KW-0472">Membrane</keyword>
<evidence type="ECO:0000256" key="3">
    <source>
        <dbReference type="ARBA" id="ARBA00022660"/>
    </source>
</evidence>
<sequence length="223" mass="24835">MVGYEQPHFAYVALPHVAHDDPGQPYGDFNLLQQLHFFQARYSCHCVRFKAPIPLQPPPDMIQRARLARQGPQALQQCRNATAKRRMATAASGGFNYETGEAAGVKFASRDLPGPTTHLAVVAKAGTRFQPLPGFSEGLEKFAFKNTNKRSALRITRESELLGGELSTSHTRENLVLSAKFLREDLPYFAELLGEVISETKYTGTDLLYSQKQERLNGETVKP</sequence>
<dbReference type="AlphaFoldDB" id="A0AA43QPE8"/>
<keyword evidence="2" id="KW-0813">Transport</keyword>
<evidence type="ECO:0000256" key="8">
    <source>
        <dbReference type="ARBA" id="ARBA00023136"/>
    </source>
</evidence>
<dbReference type="Pfam" id="PF00675">
    <property type="entry name" value="Peptidase_M16"/>
    <property type="match status" value="1"/>
</dbReference>
<dbReference type="PANTHER" id="PTHR11851:SF209">
    <property type="entry name" value="CYTOCHROME B-C1 COMPLEX SUBUNIT 2, MITOCHONDRIAL"/>
    <property type="match status" value="1"/>
</dbReference>
<evidence type="ECO:0000259" key="12">
    <source>
        <dbReference type="Pfam" id="PF00675"/>
    </source>
</evidence>
<evidence type="ECO:0000256" key="11">
    <source>
        <dbReference type="ARBA" id="ARBA00041372"/>
    </source>
</evidence>